<feature type="compositionally biased region" description="Low complexity" evidence="8">
    <location>
        <begin position="320"/>
        <end position="340"/>
    </location>
</feature>
<name>A0ABN2RN31_9ACTN</name>
<dbReference type="EMBL" id="BAAAQM010000017">
    <property type="protein sequence ID" value="GAA1971933.1"/>
    <property type="molecule type" value="Genomic_DNA"/>
</dbReference>
<dbReference type="PANTHER" id="PTHR43386:SF1">
    <property type="entry name" value="D,D-DIPEPTIDE TRANSPORT SYSTEM PERMEASE PROTEIN DDPC-RELATED"/>
    <property type="match status" value="1"/>
</dbReference>
<proteinExistence type="inferred from homology"/>
<feature type="transmembrane region" description="Helical" evidence="7">
    <location>
        <begin position="159"/>
        <end position="177"/>
    </location>
</feature>
<evidence type="ECO:0000256" key="7">
    <source>
        <dbReference type="RuleBase" id="RU363032"/>
    </source>
</evidence>
<dbReference type="InterPro" id="IPR035906">
    <property type="entry name" value="MetI-like_sf"/>
</dbReference>
<evidence type="ECO:0000256" key="4">
    <source>
        <dbReference type="ARBA" id="ARBA00022692"/>
    </source>
</evidence>
<dbReference type="CDD" id="cd06261">
    <property type="entry name" value="TM_PBP2"/>
    <property type="match status" value="1"/>
</dbReference>
<evidence type="ECO:0000256" key="1">
    <source>
        <dbReference type="ARBA" id="ARBA00004651"/>
    </source>
</evidence>
<evidence type="ECO:0000313" key="10">
    <source>
        <dbReference type="EMBL" id="GAA1971933.1"/>
    </source>
</evidence>
<dbReference type="SUPFAM" id="SSF161098">
    <property type="entry name" value="MetI-like"/>
    <property type="match status" value="1"/>
</dbReference>
<feature type="transmembrane region" description="Helical" evidence="7">
    <location>
        <begin position="212"/>
        <end position="240"/>
    </location>
</feature>
<keyword evidence="5 7" id="KW-1133">Transmembrane helix</keyword>
<keyword evidence="4 7" id="KW-0812">Transmembrane</keyword>
<accession>A0ABN2RN31</accession>
<feature type="transmembrane region" description="Helical" evidence="7">
    <location>
        <begin position="126"/>
        <end position="147"/>
    </location>
</feature>
<dbReference type="Gene3D" id="1.10.3720.10">
    <property type="entry name" value="MetI-like"/>
    <property type="match status" value="1"/>
</dbReference>
<feature type="domain" description="ABC transmembrane type-1" evidence="9">
    <location>
        <begin position="91"/>
        <end position="286"/>
    </location>
</feature>
<evidence type="ECO:0000256" key="3">
    <source>
        <dbReference type="ARBA" id="ARBA00022475"/>
    </source>
</evidence>
<keyword evidence="3" id="KW-1003">Cell membrane</keyword>
<feature type="transmembrane region" description="Helical" evidence="7">
    <location>
        <begin position="95"/>
        <end position="114"/>
    </location>
</feature>
<dbReference type="Proteomes" id="UP001499854">
    <property type="component" value="Unassembled WGS sequence"/>
</dbReference>
<dbReference type="RefSeq" id="WP_344658021.1">
    <property type="nucleotide sequence ID" value="NZ_BAAAQM010000017.1"/>
</dbReference>
<evidence type="ECO:0000256" key="6">
    <source>
        <dbReference type="ARBA" id="ARBA00023136"/>
    </source>
</evidence>
<keyword evidence="6 7" id="KW-0472">Membrane</keyword>
<evidence type="ECO:0000256" key="8">
    <source>
        <dbReference type="SAM" id="MobiDB-lite"/>
    </source>
</evidence>
<dbReference type="InterPro" id="IPR000515">
    <property type="entry name" value="MetI-like"/>
</dbReference>
<keyword evidence="2 7" id="KW-0813">Transport</keyword>
<feature type="transmembrane region" description="Helical" evidence="7">
    <location>
        <begin position="265"/>
        <end position="289"/>
    </location>
</feature>
<dbReference type="PROSITE" id="PS50928">
    <property type="entry name" value="ABC_TM1"/>
    <property type="match status" value="1"/>
</dbReference>
<feature type="region of interest" description="Disordered" evidence="8">
    <location>
        <begin position="320"/>
        <end position="346"/>
    </location>
</feature>
<sequence length="346" mass="36762">MSVVGVSTALPAANEPKRRKSRFTRSPKIVVGASIIVFFVFIAIFGPTIAPHSASWQASNSSAFAQPPSAKFWLGTDRQQHDILSQLLSGGRSTMIIAFVAGIVASVLSILFGVTAGYMGGMVDEVLSIIANIFLALPGLLILMVIMKPLPAGDTDNPILIGSVIALTAWAYGARVLRAQTLALRDQDYVESARVIGERKPRIIFSEILPNLLPILASSFIFTVIYGISIYVVLSILGIINPAQASWGTMIQSAQGASAMISNDWWWYAPPALCVALLGIGLALLNFGIDEIVNPRVRSRRGSRRGVRFQLGLTPVLRSAGPRGSAGSASAAPPGVTAPVLEGEDR</sequence>
<dbReference type="InterPro" id="IPR025966">
    <property type="entry name" value="OppC_N"/>
</dbReference>
<dbReference type="Pfam" id="PF00528">
    <property type="entry name" value="BPD_transp_1"/>
    <property type="match status" value="1"/>
</dbReference>
<comment type="subcellular location">
    <subcellularLocation>
        <location evidence="1 7">Cell membrane</location>
        <topology evidence="1 7">Multi-pass membrane protein</topology>
    </subcellularLocation>
</comment>
<reference evidence="10 11" key="1">
    <citation type="journal article" date="2019" name="Int. J. Syst. Evol. Microbiol.">
        <title>The Global Catalogue of Microorganisms (GCM) 10K type strain sequencing project: providing services to taxonomists for standard genome sequencing and annotation.</title>
        <authorList>
            <consortium name="The Broad Institute Genomics Platform"/>
            <consortium name="The Broad Institute Genome Sequencing Center for Infectious Disease"/>
            <person name="Wu L."/>
            <person name="Ma J."/>
        </authorList>
    </citation>
    <scope>NUCLEOTIDE SEQUENCE [LARGE SCALE GENOMIC DNA]</scope>
    <source>
        <strain evidence="10 11">JCM 16013</strain>
    </source>
</reference>
<protein>
    <submittedName>
        <fullName evidence="10">ABC transporter permease</fullName>
    </submittedName>
</protein>
<evidence type="ECO:0000256" key="5">
    <source>
        <dbReference type="ARBA" id="ARBA00022989"/>
    </source>
</evidence>
<gene>
    <name evidence="10" type="ORF">GCM10009838_34240</name>
</gene>
<comment type="caution">
    <text evidence="10">The sequence shown here is derived from an EMBL/GenBank/DDBJ whole genome shotgun (WGS) entry which is preliminary data.</text>
</comment>
<evidence type="ECO:0000256" key="2">
    <source>
        <dbReference type="ARBA" id="ARBA00022448"/>
    </source>
</evidence>
<dbReference type="InterPro" id="IPR050366">
    <property type="entry name" value="BP-dependent_transpt_permease"/>
</dbReference>
<organism evidence="10 11">
    <name type="scientific">Catenulispora subtropica</name>
    <dbReference type="NCBI Taxonomy" id="450798"/>
    <lineage>
        <taxon>Bacteria</taxon>
        <taxon>Bacillati</taxon>
        <taxon>Actinomycetota</taxon>
        <taxon>Actinomycetes</taxon>
        <taxon>Catenulisporales</taxon>
        <taxon>Catenulisporaceae</taxon>
        <taxon>Catenulispora</taxon>
    </lineage>
</organism>
<dbReference type="Pfam" id="PF12911">
    <property type="entry name" value="OppC_N"/>
    <property type="match status" value="1"/>
</dbReference>
<feature type="transmembrane region" description="Helical" evidence="7">
    <location>
        <begin position="29"/>
        <end position="50"/>
    </location>
</feature>
<evidence type="ECO:0000259" key="9">
    <source>
        <dbReference type="PROSITE" id="PS50928"/>
    </source>
</evidence>
<evidence type="ECO:0000313" key="11">
    <source>
        <dbReference type="Proteomes" id="UP001499854"/>
    </source>
</evidence>
<comment type="similarity">
    <text evidence="7">Belongs to the binding-protein-dependent transport system permease family.</text>
</comment>
<dbReference type="PANTHER" id="PTHR43386">
    <property type="entry name" value="OLIGOPEPTIDE TRANSPORT SYSTEM PERMEASE PROTEIN APPC"/>
    <property type="match status" value="1"/>
</dbReference>
<keyword evidence="11" id="KW-1185">Reference proteome</keyword>